<dbReference type="SUPFAM" id="SSF51445">
    <property type="entry name" value="(Trans)glycosidases"/>
    <property type="match status" value="1"/>
</dbReference>
<dbReference type="AlphaFoldDB" id="A0A6J4I2A0"/>
<dbReference type="Gene3D" id="3.40.50.880">
    <property type="match status" value="1"/>
</dbReference>
<dbReference type="Gene3D" id="3.20.20.80">
    <property type="entry name" value="Glycosidases"/>
    <property type="match status" value="1"/>
</dbReference>
<evidence type="ECO:0000313" key="1">
    <source>
        <dbReference type="EMBL" id="CAA9238452.1"/>
    </source>
</evidence>
<proteinExistence type="predicted"/>
<dbReference type="InterPro" id="IPR029062">
    <property type="entry name" value="Class_I_gatase-like"/>
</dbReference>
<gene>
    <name evidence="1" type="ORF">AVDCRST_MAG95-1318</name>
</gene>
<accession>A0A6J4I2A0</accession>
<sequence>MRLFKQIYSTLFFILLLSNVLHLVAQQPLSAEVKMYNGRPAVFLNGVPEYPMIYSLTDVPGGRWAWEELPRYNLQNFCSNGVRLVQVDLAFDHVWKADGSIDTDTAQKQLRGVLDVCPNAAIFIRFHVNPPKWWQQKHPEENTVYADTTPMPDIDWGLQRIIEDDEENPTRHSLASARWKEEATAKLVEFLTKLKTLPEANALAGIQVAGGVYGEWHYWGFINNEPDVSLPMQRYFRTWLKEKYRTDAALQRSWNNKQVTLAMAGLPTLHERRTTQAGIFRLPAGERNVIDYYEAQHQVVADDIIHFCKVVKETWPRPIITGAFYGYYYAVFGRETAGGHLQLQRVLASPYLDYLSAPGAYYPDAREMGDPYRSRGLITSVRLHGKLWLDEMDQQTFLVPLKDTAFKTSLQKSIAQTRRNVLFTFTNGAGLWFYDFGPSGFNGGPRLTDHGSFGWWDEPALMQDIGHLKKLLDSSFRQPYVSGADVLLVHSTETFYYTGSDRAASYMGHWANNWVPPAVFQSGAVHDVVHIDDLDRVAIDQYKAVVFVNTWLLTAAQKNIIQSKVAKNGRHLVWLYSPGYTDGKTVKKEFAEAVTGMKMRLLPQDSTTTVVINSEGEKEYRYNINNKAVNPLLVVQDKGATTLGTIAGTNHTGFARKAQKQYTSWYLALPPAQPALWRSIFRAAGAHIYNDSGDIFYNGSGLLVLHTANGGNRKILLKNGKEVTVALQANSTTVLEAQTGRILLQ</sequence>
<dbReference type="InterPro" id="IPR017853">
    <property type="entry name" value="GH"/>
</dbReference>
<organism evidence="1">
    <name type="scientific">uncultured Adhaeribacter sp</name>
    <dbReference type="NCBI Taxonomy" id="448109"/>
    <lineage>
        <taxon>Bacteria</taxon>
        <taxon>Pseudomonadati</taxon>
        <taxon>Bacteroidota</taxon>
        <taxon>Cytophagia</taxon>
        <taxon>Cytophagales</taxon>
        <taxon>Hymenobacteraceae</taxon>
        <taxon>Adhaeribacter</taxon>
        <taxon>environmental samples</taxon>
    </lineage>
</organism>
<name>A0A6J4I2A0_9BACT</name>
<reference evidence="1" key="1">
    <citation type="submission" date="2020-02" db="EMBL/GenBank/DDBJ databases">
        <authorList>
            <person name="Meier V. D."/>
        </authorList>
    </citation>
    <scope>NUCLEOTIDE SEQUENCE</scope>
    <source>
        <strain evidence="1">AVDCRST_MAG95</strain>
    </source>
</reference>
<protein>
    <submittedName>
        <fullName evidence="1">Uncharacterized protein</fullName>
    </submittedName>
</protein>
<dbReference type="EMBL" id="CADCTJ010000408">
    <property type="protein sequence ID" value="CAA9238452.1"/>
    <property type="molecule type" value="Genomic_DNA"/>
</dbReference>